<sequence length="57" mass="6409">MHILPEPARPVADDARRALADLGVETYGQAVVALMMWSRRHLLSPADVRVVLARYPR</sequence>
<comment type="caution">
    <text evidence="1">The sequence shown here is derived from an EMBL/GenBank/DDBJ whole genome shotgun (WGS) entry which is preliminary data.</text>
</comment>
<proteinExistence type="predicted"/>
<accession>A0ABU0ZIF5</accession>
<organism evidence="1 2">
    <name type="scientific">Phytohabitans maris</name>
    <dbReference type="NCBI Taxonomy" id="3071409"/>
    <lineage>
        <taxon>Bacteria</taxon>
        <taxon>Bacillati</taxon>
        <taxon>Actinomycetota</taxon>
        <taxon>Actinomycetes</taxon>
        <taxon>Micromonosporales</taxon>
        <taxon>Micromonosporaceae</taxon>
    </lineage>
</organism>
<gene>
    <name evidence="1" type="ORF">RB614_19695</name>
</gene>
<reference evidence="1 2" key="1">
    <citation type="submission" date="2023-08" db="EMBL/GenBank/DDBJ databases">
        <title>Phytohabitans sansha sp. nov., isolated from marine sediment.</title>
        <authorList>
            <person name="Zhao Y."/>
            <person name="Yi K."/>
        </authorList>
    </citation>
    <scope>NUCLEOTIDE SEQUENCE [LARGE SCALE GENOMIC DNA]</scope>
    <source>
        <strain evidence="1 2">ZYX-F-186</strain>
    </source>
</reference>
<dbReference type="Proteomes" id="UP001230908">
    <property type="component" value="Unassembled WGS sequence"/>
</dbReference>
<protein>
    <submittedName>
        <fullName evidence="1">Uncharacterized protein</fullName>
    </submittedName>
</protein>
<name>A0ABU0ZIF5_9ACTN</name>
<evidence type="ECO:0000313" key="2">
    <source>
        <dbReference type="Proteomes" id="UP001230908"/>
    </source>
</evidence>
<evidence type="ECO:0000313" key="1">
    <source>
        <dbReference type="EMBL" id="MDQ7906743.1"/>
    </source>
</evidence>
<dbReference type="RefSeq" id="WP_308714018.1">
    <property type="nucleotide sequence ID" value="NZ_JAVHUY010000017.1"/>
</dbReference>
<dbReference type="EMBL" id="JAVHUY010000017">
    <property type="protein sequence ID" value="MDQ7906743.1"/>
    <property type="molecule type" value="Genomic_DNA"/>
</dbReference>
<keyword evidence="2" id="KW-1185">Reference proteome</keyword>